<dbReference type="SUPFAM" id="SSF53756">
    <property type="entry name" value="UDP-Glycosyltransferase/glycogen phosphorylase"/>
    <property type="match status" value="1"/>
</dbReference>
<feature type="domain" description="Glycosyl transferase family 1" evidence="1">
    <location>
        <begin position="187"/>
        <end position="338"/>
    </location>
</feature>
<evidence type="ECO:0000313" key="3">
    <source>
        <dbReference type="EMBL" id="PTL40234.1"/>
    </source>
</evidence>
<dbReference type="CDD" id="cd03808">
    <property type="entry name" value="GT4_CapM-like"/>
    <property type="match status" value="1"/>
</dbReference>
<dbReference type="PANTHER" id="PTHR12526">
    <property type="entry name" value="GLYCOSYLTRANSFERASE"/>
    <property type="match status" value="1"/>
</dbReference>
<reference evidence="3 4" key="1">
    <citation type="submission" date="2018-03" db="EMBL/GenBank/DDBJ databases">
        <title>Alkalicoccus saliphilus sp. nov., isolated from a mineral pool.</title>
        <authorList>
            <person name="Zhao B."/>
        </authorList>
    </citation>
    <scope>NUCLEOTIDE SEQUENCE [LARGE SCALE GENOMIC DNA]</scope>
    <source>
        <strain evidence="3 4">6AG</strain>
    </source>
</reference>
<dbReference type="Pfam" id="PF13477">
    <property type="entry name" value="Glyco_trans_4_2"/>
    <property type="match status" value="1"/>
</dbReference>
<dbReference type="RefSeq" id="WP_107583412.1">
    <property type="nucleotide sequence ID" value="NZ_PZJJ01000002.1"/>
</dbReference>
<accession>A0A2T4UA08</accession>
<dbReference type="EMBL" id="PZJJ01000002">
    <property type="protein sequence ID" value="PTL40234.1"/>
    <property type="molecule type" value="Genomic_DNA"/>
</dbReference>
<sequence>MKILVLANDLTGLYSFRRELLKKLAENHEVICALPEDGSSEKLKDIGCGFIDITINKRGINPVKDALLLRKYTALFKQIKPEAVLTYTTKPNIYGGLVSRMFNVPYISNITGLGSAVEKEGWLQKLLLTMYRSALKKSACVFFQNEMNRKMMIEKKIVQTRYRMIPGSGVNLEHFQPLKYPDTSTINFLFVGRIIKEKGIDQYFDAAEYLKEKYPYLNFHMVGHLIEGEPSRLKELINKGVINFHGPQEDVRKFYSFTHCTIHPTYYPEGMSNVLLESAASARPAIATDRPGCREIIENHLNGFLIKEQDSSDLIEKIEKFLSLNFEEKQKLGRFGRKKVEREFDRCKIITAYTEEIGNIKNKRETSKNRLSNMKKSTS</sequence>
<evidence type="ECO:0000313" key="4">
    <source>
        <dbReference type="Proteomes" id="UP000240509"/>
    </source>
</evidence>
<dbReference type="PANTHER" id="PTHR12526:SF638">
    <property type="entry name" value="SPORE COAT PROTEIN SA"/>
    <property type="match status" value="1"/>
</dbReference>
<dbReference type="InterPro" id="IPR001296">
    <property type="entry name" value="Glyco_trans_1"/>
</dbReference>
<gene>
    <name evidence="3" type="ORF">C6Y45_02315</name>
</gene>
<dbReference type="AlphaFoldDB" id="A0A2T4UA08"/>
<evidence type="ECO:0000259" key="1">
    <source>
        <dbReference type="Pfam" id="PF00534"/>
    </source>
</evidence>
<dbReference type="GO" id="GO:0016757">
    <property type="term" value="F:glycosyltransferase activity"/>
    <property type="evidence" value="ECO:0007669"/>
    <property type="project" value="InterPro"/>
</dbReference>
<name>A0A2T4UA08_9BACI</name>
<dbReference type="Proteomes" id="UP000240509">
    <property type="component" value="Unassembled WGS sequence"/>
</dbReference>
<dbReference type="Pfam" id="PF00534">
    <property type="entry name" value="Glycos_transf_1"/>
    <property type="match status" value="1"/>
</dbReference>
<dbReference type="Gene3D" id="3.40.50.2000">
    <property type="entry name" value="Glycogen Phosphorylase B"/>
    <property type="match status" value="2"/>
</dbReference>
<keyword evidence="4" id="KW-1185">Reference proteome</keyword>
<comment type="caution">
    <text evidence="3">The sequence shown here is derived from an EMBL/GenBank/DDBJ whole genome shotgun (WGS) entry which is preliminary data.</text>
</comment>
<protein>
    <submittedName>
        <fullName evidence="3">Glycosyltransferase family 1 protein</fullName>
    </submittedName>
</protein>
<feature type="domain" description="Glycosyltransferase subfamily 4-like N-terminal" evidence="2">
    <location>
        <begin position="3"/>
        <end position="145"/>
    </location>
</feature>
<evidence type="ECO:0000259" key="2">
    <source>
        <dbReference type="Pfam" id="PF13477"/>
    </source>
</evidence>
<proteinExistence type="predicted"/>
<dbReference type="OrthoDB" id="9806653at2"/>
<keyword evidence="3" id="KW-0808">Transferase</keyword>
<dbReference type="InterPro" id="IPR028098">
    <property type="entry name" value="Glyco_trans_4-like_N"/>
</dbReference>
<organism evidence="3 4">
    <name type="scientific">Alkalicoccus saliphilus</name>
    <dbReference type="NCBI Taxonomy" id="200989"/>
    <lineage>
        <taxon>Bacteria</taxon>
        <taxon>Bacillati</taxon>
        <taxon>Bacillota</taxon>
        <taxon>Bacilli</taxon>
        <taxon>Bacillales</taxon>
        <taxon>Bacillaceae</taxon>
        <taxon>Alkalicoccus</taxon>
    </lineage>
</organism>